<dbReference type="Proteomes" id="UP001500101">
    <property type="component" value="Unassembled WGS sequence"/>
</dbReference>
<evidence type="ECO:0000256" key="1">
    <source>
        <dbReference type="SAM" id="Phobius"/>
    </source>
</evidence>
<keyword evidence="1" id="KW-0472">Membrane</keyword>
<evidence type="ECO:0000313" key="2">
    <source>
        <dbReference type="EMBL" id="GAA4142217.1"/>
    </source>
</evidence>
<organism evidence="2 3">
    <name type="scientific">Sphingobacterium kyonggiense</name>
    <dbReference type="NCBI Taxonomy" id="714075"/>
    <lineage>
        <taxon>Bacteria</taxon>
        <taxon>Pseudomonadati</taxon>
        <taxon>Bacteroidota</taxon>
        <taxon>Sphingobacteriia</taxon>
        <taxon>Sphingobacteriales</taxon>
        <taxon>Sphingobacteriaceae</taxon>
        <taxon>Sphingobacterium</taxon>
    </lineage>
</organism>
<feature type="transmembrane region" description="Helical" evidence="1">
    <location>
        <begin position="39"/>
        <end position="62"/>
    </location>
</feature>
<evidence type="ECO:0000313" key="3">
    <source>
        <dbReference type="Proteomes" id="UP001500101"/>
    </source>
</evidence>
<gene>
    <name evidence="2" type="ORF">GCM10022216_22980</name>
</gene>
<comment type="caution">
    <text evidence="2">The sequence shown here is derived from an EMBL/GenBank/DDBJ whole genome shotgun (WGS) entry which is preliminary data.</text>
</comment>
<name>A0ABP7YW33_9SPHI</name>
<dbReference type="EMBL" id="BAAAZI010000009">
    <property type="protein sequence ID" value="GAA4142217.1"/>
    <property type="molecule type" value="Genomic_DNA"/>
</dbReference>
<keyword evidence="3" id="KW-1185">Reference proteome</keyword>
<keyword evidence="1" id="KW-1133">Transmembrane helix</keyword>
<protein>
    <submittedName>
        <fullName evidence="2">Uncharacterized protein</fullName>
    </submittedName>
</protein>
<sequence length="68" mass="7727">MSTLFLLTLILSSYNKDDNNNDPQGVPHKVQYKIIGSNGVNITTIVYMKGKIVGLLLCCLYFKRRIYS</sequence>
<keyword evidence="1" id="KW-0812">Transmembrane</keyword>
<proteinExistence type="predicted"/>
<accession>A0ABP7YW33</accession>
<reference evidence="3" key="1">
    <citation type="journal article" date="2019" name="Int. J. Syst. Evol. Microbiol.">
        <title>The Global Catalogue of Microorganisms (GCM) 10K type strain sequencing project: providing services to taxonomists for standard genome sequencing and annotation.</title>
        <authorList>
            <consortium name="The Broad Institute Genomics Platform"/>
            <consortium name="The Broad Institute Genome Sequencing Center for Infectious Disease"/>
            <person name="Wu L."/>
            <person name="Ma J."/>
        </authorList>
    </citation>
    <scope>NUCLEOTIDE SEQUENCE [LARGE SCALE GENOMIC DNA]</scope>
    <source>
        <strain evidence="3">JCM 16704</strain>
    </source>
</reference>